<protein>
    <submittedName>
        <fullName evidence="2">Uncharacterized protein</fullName>
    </submittedName>
</protein>
<feature type="region of interest" description="Disordered" evidence="1">
    <location>
        <begin position="141"/>
        <end position="166"/>
    </location>
</feature>
<dbReference type="AlphaFoldDB" id="A0A2G5C5V0"/>
<evidence type="ECO:0000256" key="1">
    <source>
        <dbReference type="SAM" id="MobiDB-lite"/>
    </source>
</evidence>
<dbReference type="STRING" id="218851.A0A2G5C5V0"/>
<sequence>MQFERNWDELFFNKLLSRDTSKGFSSHIFHRQADGVPFKWETQPGTPINPHIDGSIPPLSPPPAAHAHTMFINQPCSNSVKKKTSRRTTIWFWKKSKKIKQSKDKQIEMDTSGLGQVENFEFWSSDMDSVYSLQDSNSSSYSESASFDDSSSPSSKRSKSPKMSKRAKIHGLDWGLSRTPWNLTGFMICVSRKG</sequence>
<evidence type="ECO:0000313" key="3">
    <source>
        <dbReference type="Proteomes" id="UP000230069"/>
    </source>
</evidence>
<feature type="compositionally biased region" description="Basic residues" evidence="1">
    <location>
        <begin position="156"/>
        <end position="166"/>
    </location>
</feature>
<accession>A0A2G5C5V0</accession>
<feature type="compositionally biased region" description="Low complexity" evidence="1">
    <location>
        <begin position="141"/>
        <end position="155"/>
    </location>
</feature>
<organism evidence="2 3">
    <name type="scientific">Aquilegia coerulea</name>
    <name type="common">Rocky mountain columbine</name>
    <dbReference type="NCBI Taxonomy" id="218851"/>
    <lineage>
        <taxon>Eukaryota</taxon>
        <taxon>Viridiplantae</taxon>
        <taxon>Streptophyta</taxon>
        <taxon>Embryophyta</taxon>
        <taxon>Tracheophyta</taxon>
        <taxon>Spermatophyta</taxon>
        <taxon>Magnoliopsida</taxon>
        <taxon>Ranunculales</taxon>
        <taxon>Ranunculaceae</taxon>
        <taxon>Thalictroideae</taxon>
        <taxon>Aquilegia</taxon>
    </lineage>
</organism>
<dbReference type="Proteomes" id="UP000230069">
    <property type="component" value="Unassembled WGS sequence"/>
</dbReference>
<dbReference type="PANTHER" id="PTHR33257:SF6">
    <property type="entry name" value="OXYSTEROL-BINDING 4B-LIKE PROTEIN"/>
    <property type="match status" value="1"/>
</dbReference>
<keyword evidence="3" id="KW-1185">Reference proteome</keyword>
<dbReference type="FunCoup" id="A0A2G5C5V0">
    <property type="interactions" value="1"/>
</dbReference>
<proteinExistence type="predicted"/>
<name>A0A2G5C5V0_AQUCA</name>
<dbReference type="EMBL" id="KZ305113">
    <property type="protein sequence ID" value="PIA26177.1"/>
    <property type="molecule type" value="Genomic_DNA"/>
</dbReference>
<evidence type="ECO:0000313" key="2">
    <source>
        <dbReference type="EMBL" id="PIA26177.1"/>
    </source>
</evidence>
<reference evidence="2 3" key="1">
    <citation type="submission" date="2017-09" db="EMBL/GenBank/DDBJ databases">
        <title>WGS assembly of Aquilegia coerulea Goldsmith.</title>
        <authorList>
            <person name="Hodges S."/>
            <person name="Kramer E."/>
            <person name="Nordborg M."/>
            <person name="Tomkins J."/>
            <person name="Borevitz J."/>
            <person name="Derieg N."/>
            <person name="Yan J."/>
            <person name="Mihaltcheva S."/>
            <person name="Hayes R.D."/>
            <person name="Rokhsar D."/>
        </authorList>
    </citation>
    <scope>NUCLEOTIDE SEQUENCE [LARGE SCALE GENOMIC DNA]</scope>
    <source>
        <strain evidence="3">cv. Goldsmith</strain>
    </source>
</reference>
<dbReference type="InParanoid" id="A0A2G5C5V0"/>
<dbReference type="OrthoDB" id="1684445at2759"/>
<dbReference type="PANTHER" id="PTHR33257">
    <property type="entry name" value="OS05G0165500 PROTEIN"/>
    <property type="match status" value="1"/>
</dbReference>
<gene>
    <name evidence="2" type="ORF">AQUCO_09600024v1</name>
</gene>